<dbReference type="Proteomes" id="UP000663854">
    <property type="component" value="Unassembled WGS sequence"/>
</dbReference>
<reference evidence="9" key="1">
    <citation type="submission" date="2021-02" db="EMBL/GenBank/DDBJ databases">
        <authorList>
            <person name="Nowell W R."/>
        </authorList>
    </citation>
    <scope>NUCLEOTIDE SEQUENCE</scope>
</reference>
<proteinExistence type="inferred from homology"/>
<evidence type="ECO:0000313" key="16">
    <source>
        <dbReference type="Proteomes" id="UP000663882"/>
    </source>
</evidence>
<dbReference type="InterPro" id="IPR013149">
    <property type="entry name" value="ADH-like_C"/>
</dbReference>
<gene>
    <name evidence="14" type="ORF">FNK824_LOCUS4953</name>
    <name evidence="15" type="ORF">JBS370_LOCUS17433</name>
    <name evidence="13" type="ORF">OTI717_LOCUS5683</name>
    <name evidence="12" type="ORF">PYM288_LOCUS23805</name>
    <name evidence="9" type="ORF">RFH988_LOCUS19153</name>
    <name evidence="11" type="ORF">SEV965_LOCUS19813</name>
    <name evidence="10" type="ORF">ZHD862_LOCUS18677</name>
</gene>
<evidence type="ECO:0000256" key="1">
    <source>
        <dbReference type="ARBA" id="ARBA00010460"/>
    </source>
</evidence>
<dbReference type="InterPro" id="IPR036291">
    <property type="entry name" value="NAD(P)-bd_dom_sf"/>
</dbReference>
<comment type="similarity">
    <text evidence="1">Belongs to the NADP-dependent oxidoreductase L4BD family.</text>
</comment>
<dbReference type="EMBL" id="CAJNOT010000981">
    <property type="protein sequence ID" value="CAF1121872.1"/>
    <property type="molecule type" value="Genomic_DNA"/>
</dbReference>
<dbReference type="SUPFAM" id="SSF51735">
    <property type="entry name" value="NAD(P)-binding Rossmann-fold domains"/>
    <property type="match status" value="1"/>
</dbReference>
<dbReference type="Proteomes" id="UP000663823">
    <property type="component" value="Unassembled WGS sequence"/>
</dbReference>
<evidence type="ECO:0000313" key="11">
    <source>
        <dbReference type="EMBL" id="CAF1176506.1"/>
    </source>
</evidence>
<dbReference type="EMBL" id="CAJOBD010001867">
    <property type="protein sequence ID" value="CAF3837311.1"/>
    <property type="molecule type" value="Genomic_DNA"/>
</dbReference>
<dbReference type="Proteomes" id="UP000663864">
    <property type="component" value="Unassembled WGS sequence"/>
</dbReference>
<dbReference type="InterPro" id="IPR045010">
    <property type="entry name" value="MDR_fam"/>
</dbReference>
<dbReference type="InterPro" id="IPR041694">
    <property type="entry name" value="ADH_N_2"/>
</dbReference>
<dbReference type="InterPro" id="IPR020843">
    <property type="entry name" value="ER"/>
</dbReference>
<dbReference type="Gene3D" id="3.90.180.10">
    <property type="entry name" value="Medium-chain alcohol dehydrogenases, catalytic domain"/>
    <property type="match status" value="1"/>
</dbReference>
<dbReference type="AlphaFoldDB" id="A0A814NXE9"/>
<comment type="caution">
    <text evidence="9">The sequence shown here is derived from an EMBL/GenBank/DDBJ whole genome shotgun (WGS) entry which is preliminary data.</text>
</comment>
<evidence type="ECO:0000313" key="12">
    <source>
        <dbReference type="EMBL" id="CAF1180990.1"/>
    </source>
</evidence>
<dbReference type="EMBL" id="CAJOBE010000380">
    <property type="protein sequence ID" value="CAF3631682.1"/>
    <property type="molecule type" value="Genomic_DNA"/>
</dbReference>
<name>A0A814NXE9_9BILA</name>
<dbReference type="SMART" id="SM00829">
    <property type="entry name" value="PKS_ER"/>
    <property type="match status" value="1"/>
</dbReference>
<dbReference type="Proteomes" id="UP000663882">
    <property type="component" value="Unassembled WGS sequence"/>
</dbReference>
<dbReference type="Gene3D" id="3.40.50.720">
    <property type="entry name" value="NAD(P)-binding Rossmann-like Domain"/>
    <property type="match status" value="1"/>
</dbReference>
<dbReference type="FunFam" id="3.40.50.720:FF:000121">
    <property type="entry name" value="Prostaglandin reductase 2"/>
    <property type="match status" value="1"/>
</dbReference>
<comment type="catalytic activity">
    <reaction evidence="5">
        <text>13,14-dihydro-15-oxo-prostaglandin F1alpha + NADP(+) = 15-oxoprostaglandin F1alpha + NADPH + H(+)</text>
        <dbReference type="Rhea" id="RHEA:50592"/>
        <dbReference type="ChEBI" id="CHEBI:15378"/>
        <dbReference type="ChEBI" id="CHEBI:57783"/>
        <dbReference type="ChEBI" id="CHEBI:58349"/>
        <dbReference type="ChEBI" id="CHEBI:79072"/>
        <dbReference type="ChEBI" id="CHEBI:133411"/>
    </reaction>
    <physiologicalReaction direction="right-to-left" evidence="5">
        <dbReference type="Rhea" id="RHEA:50594"/>
    </physiologicalReaction>
</comment>
<dbReference type="Proteomes" id="UP000663889">
    <property type="component" value="Unassembled WGS sequence"/>
</dbReference>
<feature type="domain" description="Enoyl reductase (ER)" evidence="8">
    <location>
        <begin position="15"/>
        <end position="327"/>
    </location>
</feature>
<evidence type="ECO:0000313" key="13">
    <source>
        <dbReference type="EMBL" id="CAF3578486.1"/>
    </source>
</evidence>
<dbReference type="SUPFAM" id="SSF50129">
    <property type="entry name" value="GroES-like"/>
    <property type="match status" value="2"/>
</dbReference>
<evidence type="ECO:0000313" key="15">
    <source>
        <dbReference type="EMBL" id="CAF3837311.1"/>
    </source>
</evidence>
<dbReference type="Pfam" id="PF16884">
    <property type="entry name" value="ADH_N_2"/>
    <property type="match status" value="1"/>
</dbReference>
<dbReference type="GO" id="GO:0047522">
    <property type="term" value="F:15-oxoprostaglandin 13-reductase [NAD(P)+] activity"/>
    <property type="evidence" value="ECO:0007669"/>
    <property type="project" value="UniProtKB-EC"/>
</dbReference>
<dbReference type="OrthoDB" id="809632at2759"/>
<dbReference type="Proteomes" id="UP000663874">
    <property type="component" value="Unassembled WGS sequence"/>
</dbReference>
<dbReference type="EMBL" id="CAJNOH010001142">
    <property type="protein sequence ID" value="CAF1180990.1"/>
    <property type="molecule type" value="Genomic_DNA"/>
</dbReference>
<dbReference type="EMBL" id="CAJOAX010000378">
    <property type="protein sequence ID" value="CAF3578486.1"/>
    <property type="molecule type" value="Genomic_DNA"/>
</dbReference>
<dbReference type="EC" id="1.3.1.48" evidence="2"/>
<keyword evidence="3" id="KW-0560">Oxidoreductase</keyword>
<evidence type="ECO:0000256" key="7">
    <source>
        <dbReference type="ARBA" id="ARBA00049070"/>
    </source>
</evidence>
<dbReference type="EMBL" id="CAJNOO010001111">
    <property type="protein sequence ID" value="CAF1097891.1"/>
    <property type="molecule type" value="Genomic_DNA"/>
</dbReference>
<evidence type="ECO:0000256" key="6">
    <source>
        <dbReference type="ARBA" id="ARBA00048290"/>
    </source>
</evidence>
<sequence length="333" mass="36833">MVKVRRWTRPKPFEGQISENDFKLVEEELSEDLQPGEVLCETVYLTVDPYMRIHGDLVGENKTMFGEACLKVIKTRNGKFPVGALVLALSGWQTHYLSKDGKDLRPIPFDLDTLSPSVSLGVLGMPGLTSYFGLRLLEAKAGEVCVVNGAAGAVGSLLGQLAKLKGLIVIGFAGSDEKCHWLTKDLKFDYAFNYKKISVDDALKQAAPKGVDVFFDNVGGQFFHDMITKHMARFGRIVICGAISTYNDAEIQKFPQTHLQILANELTIRGLMVMSYDKEFGTALNEMAPLIKKGDLKFKETLYEGFEKVPEAFVGLFKGENTGKAIVKTSNYP</sequence>
<evidence type="ECO:0000313" key="10">
    <source>
        <dbReference type="EMBL" id="CAF1121872.1"/>
    </source>
</evidence>
<dbReference type="Proteomes" id="UP000663836">
    <property type="component" value="Unassembled WGS sequence"/>
</dbReference>
<evidence type="ECO:0000313" key="14">
    <source>
        <dbReference type="EMBL" id="CAF3631682.1"/>
    </source>
</evidence>
<dbReference type="InterPro" id="IPR011032">
    <property type="entry name" value="GroES-like_sf"/>
</dbReference>
<evidence type="ECO:0000256" key="2">
    <source>
        <dbReference type="ARBA" id="ARBA00011981"/>
    </source>
</evidence>
<evidence type="ECO:0000256" key="3">
    <source>
        <dbReference type="ARBA" id="ARBA00023002"/>
    </source>
</evidence>
<evidence type="ECO:0000256" key="5">
    <source>
        <dbReference type="ARBA" id="ARBA00047878"/>
    </source>
</evidence>
<comment type="catalytic activity">
    <reaction evidence="7">
        <text>13,14-dihydro-15-oxo-prostaglandin E1 + NADP(+) = 15-oxoprostaglandin E1 + NADPH + H(+)</text>
        <dbReference type="Rhea" id="RHEA:50584"/>
        <dbReference type="ChEBI" id="CHEBI:15378"/>
        <dbReference type="ChEBI" id="CHEBI:57401"/>
        <dbReference type="ChEBI" id="CHEBI:57783"/>
        <dbReference type="ChEBI" id="CHEBI:58349"/>
        <dbReference type="ChEBI" id="CHEBI:133408"/>
    </reaction>
    <physiologicalReaction direction="right-to-left" evidence="7">
        <dbReference type="Rhea" id="RHEA:50586"/>
    </physiologicalReaction>
</comment>
<comment type="catalytic activity">
    <reaction evidence="6">
        <text>13,14-dihydro-15-oxo-PGF2alpha + NADP(+) = 15-oxoprostaglandin F2alpha + NADPH + H(+)</text>
        <dbReference type="Rhea" id="RHEA:50588"/>
        <dbReference type="ChEBI" id="CHEBI:15378"/>
        <dbReference type="ChEBI" id="CHEBI:57783"/>
        <dbReference type="ChEBI" id="CHEBI:58349"/>
        <dbReference type="ChEBI" id="CHEBI:133374"/>
        <dbReference type="ChEBI" id="CHEBI:133409"/>
    </reaction>
    <physiologicalReaction direction="right-to-left" evidence="6">
        <dbReference type="Rhea" id="RHEA:50590"/>
    </physiologicalReaction>
</comment>
<evidence type="ECO:0000256" key="4">
    <source>
        <dbReference type="ARBA" id="ARBA00033119"/>
    </source>
</evidence>
<dbReference type="Pfam" id="PF00107">
    <property type="entry name" value="ADH_zinc_N"/>
    <property type="match status" value="1"/>
</dbReference>
<evidence type="ECO:0000313" key="9">
    <source>
        <dbReference type="EMBL" id="CAF1097891.1"/>
    </source>
</evidence>
<organism evidence="9 16">
    <name type="scientific">Rotaria sordida</name>
    <dbReference type="NCBI Taxonomy" id="392033"/>
    <lineage>
        <taxon>Eukaryota</taxon>
        <taxon>Metazoa</taxon>
        <taxon>Spiralia</taxon>
        <taxon>Gnathifera</taxon>
        <taxon>Rotifera</taxon>
        <taxon>Eurotatoria</taxon>
        <taxon>Bdelloidea</taxon>
        <taxon>Philodinida</taxon>
        <taxon>Philodinidae</taxon>
        <taxon>Rotaria</taxon>
    </lineage>
</organism>
<dbReference type="PANTHER" id="PTHR43205:SF7">
    <property type="entry name" value="PROSTAGLANDIN REDUCTASE 1"/>
    <property type="match status" value="1"/>
</dbReference>
<dbReference type="EMBL" id="CAJNOU010001253">
    <property type="protein sequence ID" value="CAF1176506.1"/>
    <property type="molecule type" value="Genomic_DNA"/>
</dbReference>
<accession>A0A814NXE9</accession>
<protein>
    <recommendedName>
        <fullName evidence="4">15-oxoprostaglandin 13-reductase</fullName>
        <ecNumber evidence="2">1.3.1.48</ecNumber>
    </recommendedName>
    <alternativeName>
        <fullName evidence="4">15-oxoprostaglandin 13-reductase</fullName>
    </alternativeName>
</protein>
<dbReference type="PANTHER" id="PTHR43205">
    <property type="entry name" value="PROSTAGLANDIN REDUCTASE"/>
    <property type="match status" value="1"/>
</dbReference>
<evidence type="ECO:0000259" key="8">
    <source>
        <dbReference type="SMART" id="SM00829"/>
    </source>
</evidence>
<dbReference type="GO" id="GO:0006693">
    <property type="term" value="P:prostaglandin metabolic process"/>
    <property type="evidence" value="ECO:0007669"/>
    <property type="project" value="TreeGrafter"/>
</dbReference>